<dbReference type="AlphaFoldDB" id="A0A0B0NL81"/>
<dbReference type="EMBL" id="KN399516">
    <property type="protein sequence ID" value="KHG13407.1"/>
    <property type="molecule type" value="Genomic_DNA"/>
</dbReference>
<keyword evidence="1" id="KW-0472">Membrane</keyword>
<keyword evidence="1" id="KW-1133">Transmembrane helix</keyword>
<reference evidence="3" key="1">
    <citation type="submission" date="2014-09" db="EMBL/GenBank/DDBJ databases">
        <authorList>
            <person name="Mudge J."/>
            <person name="Ramaraj T."/>
            <person name="Lindquist I.E."/>
            <person name="Bharti A.K."/>
            <person name="Sundararajan A."/>
            <person name="Cameron C.T."/>
            <person name="Woodward J.E."/>
            <person name="May G.D."/>
            <person name="Brubaker C."/>
            <person name="Broadhvest J."/>
            <person name="Wilkins T.A."/>
        </authorList>
    </citation>
    <scope>NUCLEOTIDE SEQUENCE</scope>
    <source>
        <strain evidence="3">cv. AKA8401</strain>
    </source>
</reference>
<dbReference type="Proteomes" id="UP000032142">
    <property type="component" value="Unassembled WGS sequence"/>
</dbReference>
<accession>A0A0B0NL81</accession>
<keyword evidence="3" id="KW-1185">Reference proteome</keyword>
<proteinExistence type="predicted"/>
<evidence type="ECO:0000313" key="3">
    <source>
        <dbReference type="Proteomes" id="UP000032142"/>
    </source>
</evidence>
<organism evidence="2 3">
    <name type="scientific">Gossypium arboreum</name>
    <name type="common">Tree cotton</name>
    <name type="synonym">Gossypium nanking</name>
    <dbReference type="NCBI Taxonomy" id="29729"/>
    <lineage>
        <taxon>Eukaryota</taxon>
        <taxon>Viridiplantae</taxon>
        <taxon>Streptophyta</taxon>
        <taxon>Embryophyta</taxon>
        <taxon>Tracheophyta</taxon>
        <taxon>Spermatophyta</taxon>
        <taxon>Magnoliopsida</taxon>
        <taxon>eudicotyledons</taxon>
        <taxon>Gunneridae</taxon>
        <taxon>Pentapetalae</taxon>
        <taxon>rosids</taxon>
        <taxon>malvids</taxon>
        <taxon>Malvales</taxon>
        <taxon>Malvaceae</taxon>
        <taxon>Malvoideae</taxon>
        <taxon>Gossypium</taxon>
    </lineage>
</organism>
<evidence type="ECO:0000313" key="2">
    <source>
        <dbReference type="EMBL" id="KHG13407.1"/>
    </source>
</evidence>
<feature type="transmembrane region" description="Helical" evidence="1">
    <location>
        <begin position="42"/>
        <end position="63"/>
    </location>
</feature>
<evidence type="ECO:0000256" key="1">
    <source>
        <dbReference type="SAM" id="Phobius"/>
    </source>
</evidence>
<sequence length="106" mass="12400">MVQRASRYSSLEHSDRLLLVSFPLNSLFVSFPDSARSNFSILAIRSWFFVNFSIMALMSYPLYSQDKLPDRLFMSFPKWLCVSFSLQGSRVYFPIICPNWVPLKMN</sequence>
<gene>
    <name evidence="2" type="ORF">F383_19299</name>
</gene>
<keyword evidence="1" id="KW-0812">Transmembrane</keyword>
<name>A0A0B0NL81_GOSAR</name>
<protein>
    <submittedName>
        <fullName evidence="2">Uncharacterized protein</fullName>
    </submittedName>
</protein>